<name>A0A1H6ZRT6_9BACT</name>
<dbReference type="STRING" id="1416801.SAMN05192553_104404"/>
<proteinExistence type="inferred from homology"/>
<protein>
    <submittedName>
        <fullName evidence="4">Hydrogenase maturation factor</fullName>
    </submittedName>
</protein>
<dbReference type="InterPro" id="IPR011854">
    <property type="entry name" value="HypE"/>
</dbReference>
<organism evidence="4 5">
    <name type="scientific">Cyclobacterium xiamenense</name>
    <dbReference type="NCBI Taxonomy" id="1297121"/>
    <lineage>
        <taxon>Bacteria</taxon>
        <taxon>Pseudomonadati</taxon>
        <taxon>Bacteroidota</taxon>
        <taxon>Cytophagia</taxon>
        <taxon>Cytophagales</taxon>
        <taxon>Cyclobacteriaceae</taxon>
        <taxon>Cyclobacterium</taxon>
    </lineage>
</organism>
<evidence type="ECO:0000313" key="5">
    <source>
        <dbReference type="Proteomes" id="UP000199403"/>
    </source>
</evidence>
<keyword evidence="5" id="KW-1185">Reference proteome</keyword>
<dbReference type="AlphaFoldDB" id="A0A1H6ZRT6"/>
<dbReference type="RefSeq" id="WP_092175884.1">
    <property type="nucleotide sequence ID" value="NZ_FNZH01000004.1"/>
</dbReference>
<dbReference type="PIRSF" id="PIRSF005644">
    <property type="entry name" value="Hdrgns_mtr_HypE"/>
    <property type="match status" value="1"/>
</dbReference>
<dbReference type="Pfam" id="PF00586">
    <property type="entry name" value="AIRS"/>
    <property type="match status" value="1"/>
</dbReference>
<dbReference type="OrthoDB" id="9801934at2"/>
<dbReference type="PANTHER" id="PTHR30303:SF4">
    <property type="entry name" value="HYDROGENASE EXPRESSION_FORMATION PROTEIN HYPE"/>
    <property type="match status" value="1"/>
</dbReference>
<dbReference type="SUPFAM" id="SSF56042">
    <property type="entry name" value="PurM C-terminal domain-like"/>
    <property type="match status" value="1"/>
</dbReference>
<evidence type="ECO:0000313" key="4">
    <source>
        <dbReference type="EMBL" id="SEJ51495.1"/>
    </source>
</evidence>
<comment type="similarity">
    <text evidence="1">Belongs to the HypE family.</text>
</comment>
<dbReference type="GO" id="GO:0051604">
    <property type="term" value="P:protein maturation"/>
    <property type="evidence" value="ECO:0007669"/>
    <property type="project" value="TreeGrafter"/>
</dbReference>
<dbReference type="EMBL" id="FNZH01000004">
    <property type="protein sequence ID" value="SEJ51495.1"/>
    <property type="molecule type" value="Genomic_DNA"/>
</dbReference>
<evidence type="ECO:0000256" key="1">
    <source>
        <dbReference type="ARBA" id="ARBA00006243"/>
    </source>
</evidence>
<evidence type="ECO:0000259" key="3">
    <source>
        <dbReference type="Pfam" id="PF02769"/>
    </source>
</evidence>
<evidence type="ECO:0000259" key="2">
    <source>
        <dbReference type="Pfam" id="PF00586"/>
    </source>
</evidence>
<dbReference type="InterPro" id="IPR016188">
    <property type="entry name" value="PurM-like_N"/>
</dbReference>
<dbReference type="Pfam" id="PF02769">
    <property type="entry name" value="AIRS_C"/>
    <property type="match status" value="1"/>
</dbReference>
<feature type="domain" description="PurM-like C-terminal" evidence="3">
    <location>
        <begin position="159"/>
        <end position="316"/>
    </location>
</feature>
<accession>A0A1H6ZRT6</accession>
<dbReference type="Gene3D" id="3.30.1330.10">
    <property type="entry name" value="PurM-like, N-terminal domain"/>
    <property type="match status" value="1"/>
</dbReference>
<feature type="domain" description="PurM-like N-terminal" evidence="2">
    <location>
        <begin position="36"/>
        <end position="139"/>
    </location>
</feature>
<dbReference type="InterPro" id="IPR010918">
    <property type="entry name" value="PurM-like_C_dom"/>
</dbReference>
<gene>
    <name evidence="4" type="ORF">SAMN05192553_104404</name>
</gene>
<dbReference type="Gene3D" id="3.90.650.10">
    <property type="entry name" value="PurM-like C-terminal domain"/>
    <property type="match status" value="1"/>
</dbReference>
<dbReference type="PANTHER" id="PTHR30303">
    <property type="entry name" value="HYDROGENASE ISOENZYMES FORMATION PROTEIN HYPE"/>
    <property type="match status" value="1"/>
</dbReference>
<dbReference type="InterPro" id="IPR036921">
    <property type="entry name" value="PurM-like_N_sf"/>
</dbReference>
<reference evidence="5" key="1">
    <citation type="submission" date="2016-10" db="EMBL/GenBank/DDBJ databases">
        <authorList>
            <person name="Varghese N."/>
            <person name="Submissions S."/>
        </authorList>
    </citation>
    <scope>NUCLEOTIDE SEQUENCE [LARGE SCALE GENOMIC DNA]</scope>
    <source>
        <strain evidence="5">IBRC-M 10761</strain>
    </source>
</reference>
<dbReference type="InterPro" id="IPR036676">
    <property type="entry name" value="PurM-like_C_sf"/>
</dbReference>
<sequence length="350" mass="37189">MSKPIGKIDEAFLETFIASRCGKDRPEILVKPGFGRDVSLIALPGRQVMALTSDPLSLIPGLGLEESAWLSVHLMANDMATTGFAPQYGQFVLNLPASFSREDFNRYWEYIHSFCRKIGLAITGGHTGFIEGQHSTIAGGGTFISILPEDRALTATKARAGDVLLVSKSAAISSAAILAMSFPETTQNKLGKEIYQQACASFYDTSSLQDALLAVGEEGDASVTAMHDVTEGGLLGAIYELTKAAGCGVLLHKEQLPVGPVQAAVCGLFELDPLQSIGAGSMIIACKESGAAAVQSRLESAGIPCTQVGKLTSAEDGTYLQQGDRKEPLVYQQTDPYWAAYLNAYNLGKK</sequence>
<dbReference type="SUPFAM" id="SSF55326">
    <property type="entry name" value="PurM N-terminal domain-like"/>
    <property type="match status" value="1"/>
</dbReference>
<dbReference type="Proteomes" id="UP000199403">
    <property type="component" value="Unassembled WGS sequence"/>
</dbReference>